<evidence type="ECO:0000256" key="3">
    <source>
        <dbReference type="ARBA" id="ARBA00022729"/>
    </source>
</evidence>
<sequence length="289" mass="31209">MVVAQAAGFFAAQDLAVTYERVESSEAQFRDLAGGRYQFVHTAFDNVPNYRLNRQNPLGDRFQVSVVFALDRGMDLTVVGAPEVESLADLRGRVVSVDALDTGFAFVLFDILASAGLERDVDYEVVRHGGVASRFDRLLAGDASATLLSNGLELVAMARGLNRLARYEDVVTPYLGGVIAAADAWLDGHGKLASRFRAAYEEALRFVLDPVNRTDVVAQVAAARGIPVERSEAIVGAELSDTGLARSTSIDPRAVETVLRLRAAWGGFEEELDIAALASADSELFARER</sequence>
<name>A0A7J9UZL1_9MICO</name>
<dbReference type="AlphaFoldDB" id="A0A7J9UZL1"/>
<keyword evidence="3" id="KW-0732">Signal</keyword>
<dbReference type="Pfam" id="PF09084">
    <property type="entry name" value="NMT1"/>
    <property type="match status" value="1"/>
</dbReference>
<comment type="similarity">
    <text evidence="2">Belongs to the bacterial solute-binding protein SsuA/TauA family.</text>
</comment>
<protein>
    <recommendedName>
        <fullName evidence="4">SsuA/THI5-like domain-containing protein</fullName>
    </recommendedName>
</protein>
<dbReference type="PANTHER" id="PTHR30024:SF47">
    <property type="entry name" value="TAURINE-BINDING PERIPLASMIC PROTEIN"/>
    <property type="match status" value="1"/>
</dbReference>
<comment type="caution">
    <text evidence="5">The sequence shown here is derived from an EMBL/GenBank/DDBJ whole genome shotgun (WGS) entry which is preliminary data.</text>
</comment>
<gene>
    <name evidence="5" type="ORF">GB882_11640</name>
</gene>
<accession>A0A7J9UZL1</accession>
<evidence type="ECO:0000313" key="6">
    <source>
        <dbReference type="Proteomes" id="UP000429644"/>
    </source>
</evidence>
<proteinExistence type="inferred from homology"/>
<dbReference type="InterPro" id="IPR015168">
    <property type="entry name" value="SsuA/THI5"/>
</dbReference>
<comment type="subcellular location">
    <subcellularLocation>
        <location evidence="1">Periplasm</location>
    </subcellularLocation>
</comment>
<dbReference type="EMBL" id="WHPD01002513">
    <property type="protein sequence ID" value="MPV89320.1"/>
    <property type="molecule type" value="Genomic_DNA"/>
</dbReference>
<dbReference type="SUPFAM" id="SSF53850">
    <property type="entry name" value="Periplasmic binding protein-like II"/>
    <property type="match status" value="1"/>
</dbReference>
<organism evidence="5 6">
    <name type="scientific">Georgenia ruanii</name>
    <dbReference type="NCBI Taxonomy" id="348442"/>
    <lineage>
        <taxon>Bacteria</taxon>
        <taxon>Bacillati</taxon>
        <taxon>Actinomycetota</taxon>
        <taxon>Actinomycetes</taxon>
        <taxon>Micrococcales</taxon>
        <taxon>Bogoriellaceae</taxon>
        <taxon>Georgenia</taxon>
    </lineage>
</organism>
<dbReference type="GO" id="GO:0042597">
    <property type="term" value="C:periplasmic space"/>
    <property type="evidence" value="ECO:0007669"/>
    <property type="project" value="UniProtKB-SubCell"/>
</dbReference>
<evidence type="ECO:0000313" key="5">
    <source>
        <dbReference type="EMBL" id="MPV89320.1"/>
    </source>
</evidence>
<keyword evidence="6" id="KW-1185">Reference proteome</keyword>
<evidence type="ECO:0000256" key="2">
    <source>
        <dbReference type="ARBA" id="ARBA00010742"/>
    </source>
</evidence>
<evidence type="ECO:0000259" key="4">
    <source>
        <dbReference type="Pfam" id="PF09084"/>
    </source>
</evidence>
<evidence type="ECO:0000256" key="1">
    <source>
        <dbReference type="ARBA" id="ARBA00004418"/>
    </source>
</evidence>
<feature type="domain" description="SsuA/THI5-like" evidence="4">
    <location>
        <begin position="1"/>
        <end position="208"/>
    </location>
</feature>
<reference evidence="5 6" key="1">
    <citation type="submission" date="2019-10" db="EMBL/GenBank/DDBJ databases">
        <title>Georgenia wutianyii sp. nov. and Georgenia yuyongxinii sp. nov. isolated from plateau pika (Ochotona curzoniae) in the Qinghai-Tibet plateau of China.</title>
        <authorList>
            <person name="Tian Z."/>
        </authorList>
    </citation>
    <scope>NUCLEOTIDE SEQUENCE [LARGE SCALE GENOMIC DNA]</scope>
    <source>
        <strain evidence="5 6">JCM 15130</strain>
    </source>
</reference>
<dbReference type="Gene3D" id="3.40.190.10">
    <property type="entry name" value="Periplasmic binding protein-like II"/>
    <property type="match status" value="2"/>
</dbReference>
<dbReference type="Proteomes" id="UP000429644">
    <property type="component" value="Unassembled WGS sequence"/>
</dbReference>
<dbReference type="PANTHER" id="PTHR30024">
    <property type="entry name" value="ALIPHATIC SULFONATES-BINDING PROTEIN-RELATED"/>
    <property type="match status" value="1"/>
</dbReference>
<dbReference type="GO" id="GO:0042918">
    <property type="term" value="P:alkanesulfonate transmembrane transport"/>
    <property type="evidence" value="ECO:0007669"/>
    <property type="project" value="TreeGrafter"/>
</dbReference>